<proteinExistence type="inferred from homology"/>
<gene>
    <name evidence="5" type="ORF">PGLA2088_LOCUS4450</name>
</gene>
<evidence type="ECO:0008006" key="7">
    <source>
        <dbReference type="Google" id="ProtNLM"/>
    </source>
</evidence>
<dbReference type="AlphaFoldDB" id="A0A813I6H9"/>
<dbReference type="InterPro" id="IPR037588">
    <property type="entry name" value="MLST8"/>
</dbReference>
<keyword evidence="3" id="KW-0677">Repeat</keyword>
<evidence type="ECO:0000256" key="4">
    <source>
        <dbReference type="PROSITE-ProRule" id="PRU00221"/>
    </source>
</evidence>
<dbReference type="EMBL" id="CAJNNW010004052">
    <property type="protein sequence ID" value="CAE8646044.1"/>
    <property type="molecule type" value="Genomic_DNA"/>
</dbReference>
<dbReference type="GO" id="GO:0031931">
    <property type="term" value="C:TORC1 complex"/>
    <property type="evidence" value="ECO:0007669"/>
    <property type="project" value="InterPro"/>
</dbReference>
<name>A0A813I6H9_POLGL</name>
<dbReference type="GO" id="GO:0031929">
    <property type="term" value="P:TOR signaling"/>
    <property type="evidence" value="ECO:0007669"/>
    <property type="project" value="InterPro"/>
</dbReference>
<accession>A0A813I6H9</accession>
<dbReference type="GO" id="GO:0032956">
    <property type="term" value="P:regulation of actin cytoskeleton organization"/>
    <property type="evidence" value="ECO:0007669"/>
    <property type="project" value="TreeGrafter"/>
</dbReference>
<reference evidence="5" key="1">
    <citation type="submission" date="2021-02" db="EMBL/GenBank/DDBJ databases">
        <authorList>
            <person name="Dougan E. K."/>
            <person name="Rhodes N."/>
            <person name="Thang M."/>
            <person name="Chan C."/>
        </authorList>
    </citation>
    <scope>NUCLEOTIDE SEQUENCE</scope>
</reference>
<protein>
    <recommendedName>
        <fullName evidence="7">Target of rapamycin complex subunit LST8</fullName>
    </recommendedName>
</protein>
<dbReference type="Proteomes" id="UP000626109">
    <property type="component" value="Unassembled WGS sequence"/>
</dbReference>
<dbReference type="Pfam" id="PF00400">
    <property type="entry name" value="WD40"/>
    <property type="match status" value="2"/>
</dbReference>
<organism evidence="5 6">
    <name type="scientific">Polarella glacialis</name>
    <name type="common">Dinoflagellate</name>
    <dbReference type="NCBI Taxonomy" id="89957"/>
    <lineage>
        <taxon>Eukaryota</taxon>
        <taxon>Sar</taxon>
        <taxon>Alveolata</taxon>
        <taxon>Dinophyceae</taxon>
        <taxon>Suessiales</taxon>
        <taxon>Suessiaceae</taxon>
        <taxon>Polarella</taxon>
    </lineage>
</organism>
<feature type="repeat" description="WD" evidence="4">
    <location>
        <begin position="43"/>
        <end position="84"/>
    </location>
</feature>
<dbReference type="GO" id="GO:0031932">
    <property type="term" value="C:TORC2 complex"/>
    <property type="evidence" value="ECO:0007669"/>
    <property type="project" value="InterPro"/>
</dbReference>
<comment type="caution">
    <text evidence="5">The sequence shown here is derived from an EMBL/GenBank/DDBJ whole genome shotgun (WGS) entry which is preliminary data.</text>
</comment>
<comment type="similarity">
    <text evidence="1">Belongs to the WD repeat LST8 family.</text>
</comment>
<evidence type="ECO:0000313" key="5">
    <source>
        <dbReference type="EMBL" id="CAE8646044.1"/>
    </source>
</evidence>
<dbReference type="InterPro" id="IPR019775">
    <property type="entry name" value="WD40_repeat_CS"/>
</dbReference>
<dbReference type="SUPFAM" id="SSF50978">
    <property type="entry name" value="WD40 repeat-like"/>
    <property type="match status" value="1"/>
</dbReference>
<dbReference type="PROSITE" id="PS00678">
    <property type="entry name" value="WD_REPEATS_1"/>
    <property type="match status" value="1"/>
</dbReference>
<dbReference type="Gene3D" id="2.130.10.10">
    <property type="entry name" value="YVTN repeat-like/Quinoprotein amine dehydrogenase"/>
    <property type="match status" value="1"/>
</dbReference>
<evidence type="ECO:0000313" key="6">
    <source>
        <dbReference type="Proteomes" id="UP000626109"/>
    </source>
</evidence>
<feature type="repeat" description="WD" evidence="4">
    <location>
        <begin position="1"/>
        <end position="30"/>
    </location>
</feature>
<dbReference type="PROSITE" id="PS50082">
    <property type="entry name" value="WD_REPEATS_2"/>
    <property type="match status" value="2"/>
</dbReference>
<dbReference type="InterPro" id="IPR036322">
    <property type="entry name" value="WD40_repeat_dom_sf"/>
</dbReference>
<dbReference type="SMART" id="SM00320">
    <property type="entry name" value="WD40"/>
    <property type="match status" value="2"/>
</dbReference>
<dbReference type="PANTHER" id="PTHR19842:SF0">
    <property type="entry name" value="TARGET OF RAPAMYCIN COMPLEX SUBUNIT LST8"/>
    <property type="match status" value="1"/>
</dbReference>
<dbReference type="PANTHER" id="PTHR19842">
    <property type="entry name" value="G BETA-LIKE PROTEIN GBL"/>
    <property type="match status" value="1"/>
</dbReference>
<keyword evidence="2 4" id="KW-0853">WD repeat</keyword>
<dbReference type="PROSITE" id="PS50294">
    <property type="entry name" value="WD_REPEATS_REGION"/>
    <property type="match status" value="2"/>
</dbReference>
<feature type="non-terminal residue" evidence="5">
    <location>
        <position position="1"/>
    </location>
</feature>
<dbReference type="InterPro" id="IPR015943">
    <property type="entry name" value="WD40/YVTN_repeat-like_dom_sf"/>
</dbReference>
<evidence type="ECO:0000256" key="2">
    <source>
        <dbReference type="ARBA" id="ARBA00022574"/>
    </source>
</evidence>
<evidence type="ECO:0000256" key="1">
    <source>
        <dbReference type="ARBA" id="ARBA00009890"/>
    </source>
</evidence>
<sequence length="105" mass="11760">AHSAYVLTCRFSPEAKHLATTSADHTTNIWRSHAEGFARCFTLTGHSKWVWDCAFSSDGQYLVTASSDCTCRLWDVRTGTQRQEFTSFKKGVTAVVLVDAIERAR</sequence>
<evidence type="ECO:0000256" key="3">
    <source>
        <dbReference type="ARBA" id="ARBA00022737"/>
    </source>
</evidence>
<dbReference type="InterPro" id="IPR001680">
    <property type="entry name" value="WD40_rpt"/>
</dbReference>